<evidence type="ECO:0000313" key="9">
    <source>
        <dbReference type="Proteomes" id="UP000886520"/>
    </source>
</evidence>
<comment type="subcellular location">
    <subcellularLocation>
        <location evidence="1">Cell projection</location>
        <location evidence="1">Cilium</location>
    </subcellularLocation>
    <subcellularLocation>
        <location evidence="2">Cytoplasm</location>
        <location evidence="2">Cytoskeleton</location>
    </subcellularLocation>
</comment>
<name>A0A9D4UIN9_ADICA</name>
<gene>
    <name evidence="8" type="ORF">GOP47_0016968</name>
</gene>
<sequence>MGSLTKPHRQLSNLPASLSPTWNQAALCMEPPPQVKTYKPKPESQPTWKASENAVDFVMKNRKDVARVPTRRPKNPEPCCQNFKENFGKIPSYLIKRKIELAQEMEKRLNNEKSHQLPPGYVEMDEDEKNEVLQALKENKASLEKKLGGLPLVCDTPSQIRARSNMDLELQGIENAIKRFSRPHVYISLND</sequence>
<dbReference type="Pfam" id="PF13864">
    <property type="entry name" value="Enkurin"/>
    <property type="match status" value="1"/>
</dbReference>
<dbReference type="GO" id="GO:0005881">
    <property type="term" value="C:cytoplasmic microtubule"/>
    <property type="evidence" value="ECO:0007669"/>
    <property type="project" value="TreeGrafter"/>
</dbReference>
<dbReference type="PANTHER" id="PTHR21490">
    <property type="entry name" value="ENKURIN-RELATED"/>
    <property type="match status" value="1"/>
</dbReference>
<evidence type="ECO:0000256" key="2">
    <source>
        <dbReference type="ARBA" id="ARBA00004245"/>
    </source>
</evidence>
<dbReference type="OrthoDB" id="1930246at2759"/>
<evidence type="ECO:0000256" key="4">
    <source>
        <dbReference type="ARBA" id="ARBA00023212"/>
    </source>
</evidence>
<protein>
    <recommendedName>
        <fullName evidence="7">Enkurin domain-containing protein</fullName>
    </recommendedName>
</protein>
<feature type="domain" description="Enkurin" evidence="7">
    <location>
        <begin position="96"/>
        <end position="188"/>
    </location>
</feature>
<keyword evidence="6" id="KW-0175">Coiled coil</keyword>
<dbReference type="AlphaFoldDB" id="A0A9D4UIN9"/>
<evidence type="ECO:0000313" key="8">
    <source>
        <dbReference type="EMBL" id="KAI5068623.1"/>
    </source>
</evidence>
<dbReference type="PANTHER" id="PTHR21490:SF2">
    <property type="entry name" value="ENKURIN DOMAIN-CONTAINING PROTEIN 1"/>
    <property type="match status" value="1"/>
</dbReference>
<comment type="caution">
    <text evidence="8">The sequence shown here is derived from an EMBL/GenBank/DDBJ whole genome shotgun (WGS) entry which is preliminary data.</text>
</comment>
<dbReference type="Proteomes" id="UP000886520">
    <property type="component" value="Chromosome 16"/>
</dbReference>
<keyword evidence="4" id="KW-0206">Cytoskeleton</keyword>
<dbReference type="InterPro" id="IPR027012">
    <property type="entry name" value="Enkurin_dom"/>
</dbReference>
<reference evidence="8" key="1">
    <citation type="submission" date="2021-01" db="EMBL/GenBank/DDBJ databases">
        <title>Adiantum capillus-veneris genome.</title>
        <authorList>
            <person name="Fang Y."/>
            <person name="Liao Q."/>
        </authorList>
    </citation>
    <scope>NUCLEOTIDE SEQUENCE</scope>
    <source>
        <strain evidence="8">H3</strain>
        <tissue evidence="8">Leaf</tissue>
    </source>
</reference>
<dbReference type="InterPro" id="IPR052102">
    <property type="entry name" value="Enkurin_domain-protein"/>
</dbReference>
<evidence type="ECO:0000256" key="3">
    <source>
        <dbReference type="ARBA" id="ARBA00022490"/>
    </source>
</evidence>
<dbReference type="GO" id="GO:0005929">
    <property type="term" value="C:cilium"/>
    <property type="evidence" value="ECO:0007669"/>
    <property type="project" value="UniProtKB-SubCell"/>
</dbReference>
<keyword evidence="5" id="KW-0966">Cell projection</keyword>
<accession>A0A9D4UIN9</accession>
<evidence type="ECO:0000256" key="5">
    <source>
        <dbReference type="ARBA" id="ARBA00023273"/>
    </source>
</evidence>
<evidence type="ECO:0000256" key="6">
    <source>
        <dbReference type="SAM" id="Coils"/>
    </source>
</evidence>
<organism evidence="8 9">
    <name type="scientific">Adiantum capillus-veneris</name>
    <name type="common">Maidenhair fern</name>
    <dbReference type="NCBI Taxonomy" id="13818"/>
    <lineage>
        <taxon>Eukaryota</taxon>
        <taxon>Viridiplantae</taxon>
        <taxon>Streptophyta</taxon>
        <taxon>Embryophyta</taxon>
        <taxon>Tracheophyta</taxon>
        <taxon>Polypodiopsida</taxon>
        <taxon>Polypodiidae</taxon>
        <taxon>Polypodiales</taxon>
        <taxon>Pteridineae</taxon>
        <taxon>Pteridaceae</taxon>
        <taxon>Vittarioideae</taxon>
        <taxon>Adiantum</taxon>
    </lineage>
</organism>
<keyword evidence="3" id="KW-0963">Cytoplasm</keyword>
<evidence type="ECO:0000256" key="1">
    <source>
        <dbReference type="ARBA" id="ARBA00004138"/>
    </source>
</evidence>
<evidence type="ECO:0000259" key="7">
    <source>
        <dbReference type="PROSITE" id="PS51665"/>
    </source>
</evidence>
<dbReference type="PROSITE" id="PS51665">
    <property type="entry name" value="ENKURIN"/>
    <property type="match status" value="1"/>
</dbReference>
<dbReference type="EMBL" id="JABFUD020000016">
    <property type="protein sequence ID" value="KAI5068623.1"/>
    <property type="molecule type" value="Genomic_DNA"/>
</dbReference>
<keyword evidence="9" id="KW-1185">Reference proteome</keyword>
<proteinExistence type="predicted"/>
<feature type="coiled-coil region" evidence="6">
    <location>
        <begin position="95"/>
        <end position="146"/>
    </location>
</feature>